<proteinExistence type="predicted"/>
<name>A0A4Y8WYB6_9MICC</name>
<dbReference type="RefSeq" id="WP_135030523.1">
    <property type="nucleotide sequence ID" value="NZ_BMLA01000004.1"/>
</dbReference>
<sequence length="151" mass="16329">MSQQQISPLTEPEQQWVDVRRAYAAQEGVDHLDLDQVDGWHGRLIARSRSEDVDPDELGVLLEVAAVLLGEHLGARHGLAWVSVTDDDGTDLGLRDPLSDAVVFPLSEVGARWNADEAGWMPGYVDALGDQLQEVRAQRAADGFGTGSAEG</sequence>
<keyword evidence="3" id="KW-1185">Reference proteome</keyword>
<dbReference type="Proteomes" id="UP000560081">
    <property type="component" value="Unassembled WGS sequence"/>
</dbReference>
<comment type="caution">
    <text evidence="2">The sequence shown here is derived from an EMBL/GenBank/DDBJ whole genome shotgun (WGS) entry which is preliminary data.</text>
</comment>
<accession>A0A4Y8WYB6</accession>
<dbReference type="Pfam" id="PF12713">
    <property type="entry name" value="DUF3806"/>
    <property type="match status" value="1"/>
</dbReference>
<dbReference type="EMBL" id="JACHMC010000001">
    <property type="protein sequence ID" value="MBB4883712.1"/>
    <property type="molecule type" value="Genomic_DNA"/>
</dbReference>
<gene>
    <name evidence="2" type="ORF">BJ976_002063</name>
</gene>
<feature type="domain" description="DUF3806" evidence="1">
    <location>
        <begin position="52"/>
        <end position="123"/>
    </location>
</feature>
<evidence type="ECO:0000259" key="1">
    <source>
        <dbReference type="Pfam" id="PF12713"/>
    </source>
</evidence>
<dbReference type="AlphaFoldDB" id="A0A4Y8WYB6"/>
<evidence type="ECO:0000313" key="3">
    <source>
        <dbReference type="Proteomes" id="UP000560081"/>
    </source>
</evidence>
<evidence type="ECO:0000313" key="2">
    <source>
        <dbReference type="EMBL" id="MBB4883712.1"/>
    </source>
</evidence>
<protein>
    <recommendedName>
        <fullName evidence="1">DUF3806 domain-containing protein</fullName>
    </recommendedName>
</protein>
<dbReference type="InterPro" id="IPR024266">
    <property type="entry name" value="DUF3806"/>
</dbReference>
<reference evidence="2 3" key="1">
    <citation type="submission" date="2020-08" db="EMBL/GenBank/DDBJ databases">
        <title>Sequencing the genomes of 1000 actinobacteria strains.</title>
        <authorList>
            <person name="Klenk H.-P."/>
        </authorList>
    </citation>
    <scope>NUCLEOTIDE SEQUENCE [LARGE SCALE GENOMIC DNA]</scope>
    <source>
        <strain evidence="2 3">DSM 19079</strain>
    </source>
</reference>
<organism evidence="2 3">
    <name type="scientific">Micrococcus flavus</name>
    <dbReference type="NCBI Taxonomy" id="384602"/>
    <lineage>
        <taxon>Bacteria</taxon>
        <taxon>Bacillati</taxon>
        <taxon>Actinomycetota</taxon>
        <taxon>Actinomycetes</taxon>
        <taxon>Micrococcales</taxon>
        <taxon>Micrococcaceae</taxon>
        <taxon>Micrococcus</taxon>
    </lineage>
</organism>
<dbReference type="OrthoDB" id="4966549at2"/>